<evidence type="ECO:0000256" key="14">
    <source>
        <dbReference type="PIRSR" id="PIRSR001365-1"/>
    </source>
</evidence>
<evidence type="ECO:0000256" key="3">
    <source>
        <dbReference type="ARBA" id="ARBA00007592"/>
    </source>
</evidence>
<keyword evidence="9 12" id="KW-0456">Lyase</keyword>
<dbReference type="InterPro" id="IPR005263">
    <property type="entry name" value="DapA"/>
</dbReference>
<feature type="active site" description="Schiff-base intermediate with substrate" evidence="12 14">
    <location>
        <position position="161"/>
    </location>
</feature>
<comment type="subunit">
    <text evidence="12">Homotetramer; dimer of dimers.</text>
</comment>
<feature type="site" description="L-lysine inhibitor binding; via carbonyl oxygen" evidence="16">
    <location>
        <position position="49"/>
    </location>
</feature>
<evidence type="ECO:0000256" key="2">
    <source>
        <dbReference type="ARBA" id="ARBA00005120"/>
    </source>
</evidence>
<evidence type="ECO:0000256" key="13">
    <source>
        <dbReference type="PIRNR" id="PIRNR001365"/>
    </source>
</evidence>
<dbReference type="PROSITE" id="PS00665">
    <property type="entry name" value="DHDPS_1"/>
    <property type="match status" value="1"/>
</dbReference>
<comment type="catalytic activity">
    <reaction evidence="11 12">
        <text>L-aspartate 4-semialdehyde + pyruvate = (2S,4S)-4-hydroxy-2,3,4,5-tetrahydrodipicolinate + H2O + H(+)</text>
        <dbReference type="Rhea" id="RHEA:34171"/>
        <dbReference type="ChEBI" id="CHEBI:15361"/>
        <dbReference type="ChEBI" id="CHEBI:15377"/>
        <dbReference type="ChEBI" id="CHEBI:15378"/>
        <dbReference type="ChEBI" id="CHEBI:67139"/>
        <dbReference type="ChEBI" id="CHEBI:537519"/>
        <dbReference type="EC" id="4.3.3.7"/>
    </reaction>
</comment>
<dbReference type="PRINTS" id="PR00146">
    <property type="entry name" value="DHPICSNTHASE"/>
</dbReference>
<dbReference type="GO" id="GO:0008840">
    <property type="term" value="F:4-hydroxy-tetrahydrodipicolinate synthase activity"/>
    <property type="evidence" value="ECO:0007669"/>
    <property type="project" value="UniProtKB-UniRule"/>
</dbReference>
<evidence type="ECO:0000256" key="5">
    <source>
        <dbReference type="ARBA" id="ARBA00022490"/>
    </source>
</evidence>
<comment type="similarity">
    <text evidence="3 12 13">Belongs to the DapA family.</text>
</comment>
<evidence type="ECO:0000256" key="9">
    <source>
        <dbReference type="ARBA" id="ARBA00023239"/>
    </source>
</evidence>
<keyword evidence="5 12" id="KW-0963">Cytoplasm</keyword>
<name>A0A9D8KFD3_9DELT</name>
<dbReference type="GO" id="GO:0019877">
    <property type="term" value="P:diaminopimelate biosynthetic process"/>
    <property type="evidence" value="ECO:0007669"/>
    <property type="project" value="UniProtKB-UniRule"/>
</dbReference>
<keyword evidence="7 12" id="KW-0220">Diaminopimelate biosynthesis</keyword>
<keyword evidence="10 12" id="KW-0704">Schiff base</keyword>
<evidence type="ECO:0000256" key="10">
    <source>
        <dbReference type="ARBA" id="ARBA00023270"/>
    </source>
</evidence>
<evidence type="ECO:0000256" key="1">
    <source>
        <dbReference type="ARBA" id="ARBA00003294"/>
    </source>
</evidence>
<feature type="site" description="Part of a proton relay during catalysis" evidence="12 16">
    <location>
        <position position="44"/>
    </location>
</feature>
<proteinExistence type="inferred from homology"/>
<evidence type="ECO:0000256" key="16">
    <source>
        <dbReference type="PIRSR" id="PIRSR001365-3"/>
    </source>
</evidence>
<sequence>MMFKGAFTAIVTPFSKDKVDYDRLEELLEFQIGEGISGIVPCGTTGESATLSHEEHEKVVEFVVKEVRGRVPVIAGAGSNSTVEAISLVSHAKAVGADAALVITPYYNKPTQEGLYLHFAEVAKKAAIPIVMYNVPSRTGVNMLPPTVARLSKIKSIVGLKEATGDMKQVSEVLEFSADGFMILSGDDFTTLTQLCIGATGAISVTSNVAPKDMNDMIISYLNGDHNHAKELHYKLMPLSRAMFFETNPVPAKAALGLMKKIKPEVRLPQAPMSDENLKKLKKVMKDYGLI</sequence>
<comment type="function">
    <text evidence="1 12">Catalyzes the condensation of (S)-aspartate-beta-semialdehyde [(S)-ASA] and pyruvate to 4-hydroxy-tetrahydrodipicolinate (HTPA).</text>
</comment>
<keyword evidence="8 12" id="KW-0457">Lysine biosynthesis</keyword>
<dbReference type="Proteomes" id="UP000809273">
    <property type="component" value="Unassembled WGS sequence"/>
</dbReference>
<dbReference type="Pfam" id="PF00701">
    <property type="entry name" value="DHDPS"/>
    <property type="match status" value="1"/>
</dbReference>
<comment type="caution">
    <text evidence="12">Was originally thought to be a dihydrodipicolinate synthase (DHDPS), catalyzing the condensation of (S)-aspartate-beta-semialdehyde [(S)-ASA] and pyruvate to dihydrodipicolinate (DHDP). However, it was shown in E.coli that the product of the enzymatic reaction is not dihydrodipicolinate but in fact (4S)-4-hydroxy-2,3,4,5-tetrahydro-(2S)-dipicolinic acid (HTPA), and that the consecutive dehydration reaction leading to DHDP is not spontaneous but catalyzed by DapB.</text>
</comment>
<comment type="caution">
    <text evidence="17">The sequence shown here is derived from an EMBL/GenBank/DDBJ whole genome shotgun (WGS) entry which is preliminary data.</text>
</comment>
<dbReference type="HAMAP" id="MF_00418">
    <property type="entry name" value="DapA"/>
    <property type="match status" value="1"/>
</dbReference>
<dbReference type="NCBIfam" id="TIGR00674">
    <property type="entry name" value="dapA"/>
    <property type="match status" value="1"/>
</dbReference>
<feature type="site" description="L-lysine inhibitor binding" evidence="16">
    <location>
        <position position="80"/>
    </location>
</feature>
<evidence type="ECO:0000256" key="12">
    <source>
        <dbReference type="HAMAP-Rule" id="MF_00418"/>
    </source>
</evidence>
<feature type="site" description="L-lysine inhibitor binding" evidence="16">
    <location>
        <position position="84"/>
    </location>
</feature>
<evidence type="ECO:0000313" key="18">
    <source>
        <dbReference type="Proteomes" id="UP000809273"/>
    </source>
</evidence>
<keyword evidence="6 12" id="KW-0028">Amino-acid biosynthesis</keyword>
<dbReference type="Gene3D" id="3.20.20.70">
    <property type="entry name" value="Aldolase class I"/>
    <property type="match status" value="1"/>
</dbReference>
<dbReference type="PIRSF" id="PIRSF001365">
    <property type="entry name" value="DHDPS"/>
    <property type="match status" value="1"/>
</dbReference>
<dbReference type="InterPro" id="IPR020625">
    <property type="entry name" value="Schiff_base-form_aldolases_AS"/>
</dbReference>
<evidence type="ECO:0000256" key="8">
    <source>
        <dbReference type="ARBA" id="ARBA00023154"/>
    </source>
</evidence>
<dbReference type="EMBL" id="JAFGIX010000048">
    <property type="protein sequence ID" value="MBN1573413.1"/>
    <property type="molecule type" value="Genomic_DNA"/>
</dbReference>
<evidence type="ECO:0000256" key="15">
    <source>
        <dbReference type="PIRSR" id="PIRSR001365-2"/>
    </source>
</evidence>
<feature type="active site" description="Proton donor/acceptor" evidence="12 14">
    <location>
        <position position="133"/>
    </location>
</feature>
<evidence type="ECO:0000256" key="4">
    <source>
        <dbReference type="ARBA" id="ARBA00012086"/>
    </source>
</evidence>
<organism evidence="17 18">
    <name type="scientific">Candidatus Zymogenus saltonus</name>
    <dbReference type="NCBI Taxonomy" id="2844893"/>
    <lineage>
        <taxon>Bacteria</taxon>
        <taxon>Deltaproteobacteria</taxon>
        <taxon>Candidatus Zymogenia</taxon>
        <taxon>Candidatus Zymogeniales</taxon>
        <taxon>Candidatus Zymogenaceae</taxon>
        <taxon>Candidatus Zymogenus</taxon>
    </lineage>
</organism>
<evidence type="ECO:0000256" key="6">
    <source>
        <dbReference type="ARBA" id="ARBA00022605"/>
    </source>
</evidence>
<reference evidence="17" key="1">
    <citation type="journal article" date="2021" name="Environ. Microbiol.">
        <title>Genomic characterization of three novel Desulfobacterota classes expand the metabolic and phylogenetic diversity of the phylum.</title>
        <authorList>
            <person name="Murphy C.L."/>
            <person name="Biggerstaff J."/>
            <person name="Eichhorn A."/>
            <person name="Ewing E."/>
            <person name="Shahan R."/>
            <person name="Soriano D."/>
            <person name="Stewart S."/>
            <person name="VanMol K."/>
            <person name="Walker R."/>
            <person name="Walters P."/>
            <person name="Elshahed M.S."/>
            <person name="Youssef N.H."/>
        </authorList>
    </citation>
    <scope>NUCLEOTIDE SEQUENCE</scope>
    <source>
        <strain evidence="17">Zod_Metabat.24</strain>
    </source>
</reference>
<dbReference type="PROSITE" id="PS00666">
    <property type="entry name" value="DHDPS_2"/>
    <property type="match status" value="1"/>
</dbReference>
<dbReference type="SMART" id="SM01130">
    <property type="entry name" value="DHDPS"/>
    <property type="match status" value="1"/>
</dbReference>
<dbReference type="GO" id="GO:0009089">
    <property type="term" value="P:lysine biosynthetic process via diaminopimelate"/>
    <property type="evidence" value="ECO:0007669"/>
    <property type="project" value="UniProtKB-UniRule"/>
</dbReference>
<comment type="subcellular location">
    <subcellularLocation>
        <location evidence="12">Cytoplasm</location>
    </subcellularLocation>
</comment>
<dbReference type="EC" id="4.3.3.7" evidence="4 12"/>
<protein>
    <recommendedName>
        <fullName evidence="4 12">4-hydroxy-tetrahydrodipicolinate synthase</fullName>
        <shortName evidence="12">HTPA synthase</shortName>
        <ecNumber evidence="4 12">4.3.3.7</ecNumber>
    </recommendedName>
</protein>
<dbReference type="InterPro" id="IPR013785">
    <property type="entry name" value="Aldolase_TIM"/>
</dbReference>
<feature type="binding site" evidence="12 15">
    <location>
        <position position="45"/>
    </location>
    <ligand>
        <name>pyruvate</name>
        <dbReference type="ChEBI" id="CHEBI:15361"/>
    </ligand>
</feature>
<dbReference type="PANTHER" id="PTHR12128">
    <property type="entry name" value="DIHYDRODIPICOLINATE SYNTHASE"/>
    <property type="match status" value="1"/>
</dbReference>
<evidence type="ECO:0000256" key="7">
    <source>
        <dbReference type="ARBA" id="ARBA00022915"/>
    </source>
</evidence>
<evidence type="ECO:0000313" key="17">
    <source>
        <dbReference type="EMBL" id="MBN1573413.1"/>
    </source>
</evidence>
<dbReference type="InterPro" id="IPR020624">
    <property type="entry name" value="Schiff_base-form_aldolases_CS"/>
</dbReference>
<gene>
    <name evidence="12" type="primary">dapA</name>
    <name evidence="17" type="ORF">JW984_09490</name>
</gene>
<dbReference type="CDD" id="cd00950">
    <property type="entry name" value="DHDPS"/>
    <property type="match status" value="1"/>
</dbReference>
<feature type="site" description="L-lysine inhibitor binding" evidence="16">
    <location>
        <position position="106"/>
    </location>
</feature>
<reference evidence="17" key="2">
    <citation type="submission" date="2021-01" db="EMBL/GenBank/DDBJ databases">
        <authorList>
            <person name="Hahn C.R."/>
            <person name="Youssef N.H."/>
            <person name="Elshahed M."/>
        </authorList>
    </citation>
    <scope>NUCLEOTIDE SEQUENCE</scope>
    <source>
        <strain evidence="17">Zod_Metabat.24</strain>
    </source>
</reference>
<accession>A0A9D8KFD3</accession>
<feature type="site" description="Part of a proton relay during catalysis" evidence="12 16">
    <location>
        <position position="107"/>
    </location>
</feature>
<dbReference type="PANTHER" id="PTHR12128:SF66">
    <property type="entry name" value="4-HYDROXY-2-OXOGLUTARATE ALDOLASE, MITOCHONDRIAL"/>
    <property type="match status" value="1"/>
</dbReference>
<dbReference type="GO" id="GO:0005829">
    <property type="term" value="C:cytosol"/>
    <property type="evidence" value="ECO:0007669"/>
    <property type="project" value="TreeGrafter"/>
</dbReference>
<evidence type="ECO:0000256" key="11">
    <source>
        <dbReference type="ARBA" id="ARBA00047836"/>
    </source>
</evidence>
<feature type="binding site" evidence="12 15">
    <location>
        <position position="203"/>
    </location>
    <ligand>
        <name>pyruvate</name>
        <dbReference type="ChEBI" id="CHEBI:15361"/>
    </ligand>
</feature>
<comment type="pathway">
    <text evidence="2 12">Amino-acid biosynthesis; L-lysine biosynthesis via DAP pathway; (S)-tetrahydrodipicolinate from L-aspartate: step 3/4.</text>
</comment>
<dbReference type="InterPro" id="IPR002220">
    <property type="entry name" value="DapA-like"/>
</dbReference>
<dbReference type="AlphaFoldDB" id="A0A9D8KFD3"/>
<dbReference type="SUPFAM" id="SSF51569">
    <property type="entry name" value="Aldolase"/>
    <property type="match status" value="1"/>
</dbReference>